<dbReference type="Gene3D" id="2.60.120.10">
    <property type="entry name" value="Jelly Rolls"/>
    <property type="match status" value="2"/>
</dbReference>
<comment type="caution">
    <text evidence="1">The sequence shown here is derived from an EMBL/GenBank/DDBJ whole genome shotgun (WGS) entry which is preliminary data.</text>
</comment>
<sequence length="293" mass="32145">MAPIVVPGNQPEKRFYAGGARISTFRSKPPCSSHQPEDWPAKWLSAEHLAKYGAGTKLLVKLLDAGQRLPVHAHPHVDWSRQHLGRNHGKAEAWYILTPGSVWPGLKESIDHGELLQLVETGRGTNLLDRMHKFDLLPHQTLHVPPGTLRAISKGIMVVEIQRPEDLSVLCEWDGFAIHGQRDGHLGLGFPTALTAVDYVQVEQWVTSGVVAKSVLAAESTKHFGLERIHVEGSARTKRGFAILVVLDSKLLLNTSHSDPLPLSKGFTVVIPHEDGELSLQGEADALIARPPQ</sequence>
<dbReference type="InterPro" id="IPR014710">
    <property type="entry name" value="RmlC-like_jellyroll"/>
</dbReference>
<dbReference type="SUPFAM" id="SSF51182">
    <property type="entry name" value="RmlC-like cupins"/>
    <property type="match status" value="1"/>
</dbReference>
<dbReference type="AlphaFoldDB" id="A0A9P8S4T9"/>
<dbReference type="InterPro" id="IPR011051">
    <property type="entry name" value="RmlC_Cupin_sf"/>
</dbReference>
<evidence type="ECO:0000313" key="1">
    <source>
        <dbReference type="EMBL" id="KAH0593538.1"/>
    </source>
</evidence>
<reference evidence="1 2" key="1">
    <citation type="submission" date="2020-07" db="EMBL/GenBank/DDBJ databases">
        <title>Metarhizium humberi genome.</title>
        <authorList>
            <person name="Lysoe E."/>
        </authorList>
    </citation>
    <scope>NUCLEOTIDE SEQUENCE [LARGE SCALE GENOMIC DNA]</scope>
    <source>
        <strain evidence="1 2">ESALQ1638</strain>
    </source>
</reference>
<evidence type="ECO:0008006" key="3">
    <source>
        <dbReference type="Google" id="ProtNLM"/>
    </source>
</evidence>
<dbReference type="EMBL" id="JACEFI010000020">
    <property type="protein sequence ID" value="KAH0593538.1"/>
    <property type="molecule type" value="Genomic_DNA"/>
</dbReference>
<keyword evidence="2" id="KW-1185">Reference proteome</keyword>
<dbReference type="Proteomes" id="UP000764110">
    <property type="component" value="Unassembled WGS sequence"/>
</dbReference>
<protein>
    <recommendedName>
        <fullName evidence="3">RmlC-like jelly roll fold protein</fullName>
    </recommendedName>
</protein>
<evidence type="ECO:0000313" key="2">
    <source>
        <dbReference type="Proteomes" id="UP000764110"/>
    </source>
</evidence>
<name>A0A9P8S4T9_9HYPO</name>
<organism evidence="1 2">
    <name type="scientific">Metarhizium humberi</name>
    <dbReference type="NCBI Taxonomy" id="2596975"/>
    <lineage>
        <taxon>Eukaryota</taxon>
        <taxon>Fungi</taxon>
        <taxon>Dikarya</taxon>
        <taxon>Ascomycota</taxon>
        <taxon>Pezizomycotina</taxon>
        <taxon>Sordariomycetes</taxon>
        <taxon>Hypocreomycetidae</taxon>
        <taxon>Hypocreales</taxon>
        <taxon>Clavicipitaceae</taxon>
        <taxon>Metarhizium</taxon>
    </lineage>
</organism>
<accession>A0A9P8S4T9</accession>
<gene>
    <name evidence="1" type="ORF">MHUMG1_08676</name>
</gene>
<proteinExistence type="predicted"/>